<dbReference type="EMBL" id="BAAFJT010000003">
    <property type="protein sequence ID" value="GAB0185219.1"/>
    <property type="molecule type" value="Genomic_DNA"/>
</dbReference>
<evidence type="ECO:0000313" key="13">
    <source>
        <dbReference type="Proteomes" id="UP001623348"/>
    </source>
</evidence>
<evidence type="ECO:0000256" key="8">
    <source>
        <dbReference type="ARBA" id="ARBA00023163"/>
    </source>
</evidence>
<evidence type="ECO:0000256" key="6">
    <source>
        <dbReference type="ARBA" id="ARBA00022833"/>
    </source>
</evidence>
<evidence type="ECO:0000256" key="3">
    <source>
        <dbReference type="ARBA" id="ARBA00022491"/>
    </source>
</evidence>
<feature type="compositionally biased region" description="Acidic residues" evidence="10">
    <location>
        <begin position="771"/>
        <end position="780"/>
    </location>
</feature>
<dbReference type="PANTHER" id="PTHR13578:SF11">
    <property type="entry name" value="POLYCOMB GROUP PROTEIN ASXL2-RELATED"/>
    <property type="match status" value="1"/>
</dbReference>
<keyword evidence="6" id="KW-0862">Zinc</keyword>
<feature type="compositionally biased region" description="Basic and acidic residues" evidence="10">
    <location>
        <begin position="460"/>
        <end position="471"/>
    </location>
</feature>
<feature type="domain" description="DEUBAD" evidence="11">
    <location>
        <begin position="203"/>
        <end position="312"/>
    </location>
</feature>
<keyword evidence="3" id="KW-0678">Repressor</keyword>
<feature type="compositionally biased region" description="Polar residues" evidence="10">
    <location>
        <begin position="73"/>
        <end position="85"/>
    </location>
</feature>
<protein>
    <submittedName>
        <fullName evidence="12">Polycomb group protein ASXL2</fullName>
    </submittedName>
</protein>
<keyword evidence="4" id="KW-0479">Metal-binding</keyword>
<comment type="subcellular location">
    <subcellularLocation>
        <location evidence="1">Nucleus</location>
    </subcellularLocation>
</comment>
<comment type="similarity">
    <text evidence="2">Belongs to the Asx family.</text>
</comment>
<feature type="compositionally biased region" description="Polar residues" evidence="10">
    <location>
        <begin position="417"/>
        <end position="428"/>
    </location>
</feature>
<evidence type="ECO:0000256" key="9">
    <source>
        <dbReference type="ARBA" id="ARBA00023242"/>
    </source>
</evidence>
<reference evidence="12 13" key="1">
    <citation type="submission" date="2024-06" db="EMBL/GenBank/DDBJ databases">
        <title>The draft genome of Grus japonensis, version 3.</title>
        <authorList>
            <person name="Nabeshima K."/>
            <person name="Suzuki S."/>
            <person name="Onuma M."/>
        </authorList>
    </citation>
    <scope>NUCLEOTIDE SEQUENCE [LARGE SCALE GENOMIC DNA]</scope>
    <source>
        <strain evidence="12 13">451A</strain>
    </source>
</reference>
<feature type="compositionally biased region" description="Low complexity" evidence="10">
    <location>
        <begin position="327"/>
        <end position="340"/>
    </location>
</feature>
<keyword evidence="5" id="KW-0863">Zinc-finger</keyword>
<gene>
    <name evidence="12" type="ORF">GRJ2_000987200</name>
</gene>
<evidence type="ECO:0000256" key="1">
    <source>
        <dbReference type="ARBA" id="ARBA00004123"/>
    </source>
</evidence>
<dbReference type="Proteomes" id="UP001623348">
    <property type="component" value="Unassembled WGS sequence"/>
</dbReference>
<feature type="compositionally biased region" description="Basic and acidic residues" evidence="10">
    <location>
        <begin position="403"/>
        <end position="415"/>
    </location>
</feature>
<feature type="compositionally biased region" description="Low complexity" evidence="10">
    <location>
        <begin position="877"/>
        <end position="891"/>
    </location>
</feature>
<proteinExistence type="inferred from homology"/>
<dbReference type="GO" id="GO:0005634">
    <property type="term" value="C:nucleus"/>
    <property type="evidence" value="ECO:0007669"/>
    <property type="project" value="UniProtKB-SubCell"/>
</dbReference>
<dbReference type="Pfam" id="PF13922">
    <property type="entry name" value="PHD_3"/>
    <property type="match status" value="1"/>
</dbReference>
<feature type="compositionally biased region" description="Low complexity" evidence="10">
    <location>
        <begin position="26"/>
        <end position="46"/>
    </location>
</feature>
<dbReference type="InterPro" id="IPR044867">
    <property type="entry name" value="DEUBAD_dom"/>
</dbReference>
<dbReference type="Pfam" id="PF13919">
    <property type="entry name" value="ASXH"/>
    <property type="match status" value="1"/>
</dbReference>
<dbReference type="InterPro" id="IPR026905">
    <property type="entry name" value="ASX-like_PHD"/>
</dbReference>
<evidence type="ECO:0000256" key="10">
    <source>
        <dbReference type="SAM" id="MobiDB-lite"/>
    </source>
</evidence>
<feature type="region of interest" description="Disordered" evidence="10">
    <location>
        <begin position="739"/>
        <end position="820"/>
    </location>
</feature>
<evidence type="ECO:0000256" key="2">
    <source>
        <dbReference type="ARBA" id="ARBA00006391"/>
    </source>
</evidence>
<sequence>MGVYTLKKDVPDGLKELSDGSEESSDAQSDSQSSENSSSSSSSDGCSNKDGKKSRWKRKVSSRLSQTSSPQSGCPSPSIQTGKVISSSQKHSKKALKQALKQQQQKQQQQQCRAGMPVSSNQQVLLKAVKAASDSTPPKSAWEGKQSDGQSSSPQNSTSSSSPSVKLDNSLPGLGKKPFQRSDRLHARQLKRTKCAEIDVETPDSILVNTNLRALINKHTFSVLPTECQQRLLLLLPEVDRQVGADGLMKLSGSALNNEFFTSAAQGWKERLSEGEFTPEMQLRIRQEIEKEKKVELWKEHFFESYYGQSSGLSPEESKRLTANTSPAEPETENPAAEQPKCMPASLAPLKEEVTSPSESKAQAVLEAPAMEKGGEERGQDEQPKPAKPAEASAPLDGCAVKPSDHPVPVKERVQGESIQEKPQTAASQKAEEERKHTASKEVRVGETVSTSVLAPSKPKSPEAGEVEAKVKSPVITPETPEKKSPVNEEMEVSVEAHKRKSESREEAVTTPEKKPRIMENCQHHQAFQTQPQSFPATGTLVPRVPPLKLLQGKNVPLEQILPKPLTKAEMKTVPLACHEEKGAAAAAASRAPGIAGNTAGAEGGDRQSCLPTQQLEKIFCQNRSLPHIPSTFPLPSGKDPSLDQHPCHEALSKTTQEQILQTLIKRVQRQNLLPVLQPSQLNLTHSGFQLENSSTSQRFTLGFMGRRTSKPAMSGHYLLNISTYGRGSESLRRGFSLNPENRLCPNSPADAPKTEFGECEETAGHGSSSDEGDADDESTGDERERSSVKEEPQAALASAQCEKEQVSHSINSSDYSTPAKKGVKTEAAVSQQAALYKESIQAFDGTTLARDFIQAAQEQMAHAMRGKTHSSPELFSASAPSADSAQQQPPLLSPSHPPKLSGNAAAPLIGPSYSGTINVSTSPDVNQGSLMTGLSECNQLSSSMGNVMSFSVTVTTIPTGQAMNSGSHSQTIPVQAFAEDNGMEDSPSKCYCRLKAMIMCKGCGAFCHDDCIGPSKLCVSCLVVR</sequence>
<feature type="compositionally biased region" description="Polar residues" evidence="10">
    <location>
        <begin position="808"/>
        <end position="817"/>
    </location>
</feature>
<feature type="compositionally biased region" description="Basic and acidic residues" evidence="10">
    <location>
        <begin position="503"/>
        <end position="514"/>
    </location>
</feature>
<feature type="compositionally biased region" description="Low complexity" evidence="10">
    <location>
        <begin position="147"/>
        <end position="164"/>
    </location>
</feature>
<evidence type="ECO:0000313" key="12">
    <source>
        <dbReference type="EMBL" id="GAB0185219.1"/>
    </source>
</evidence>
<feature type="region of interest" description="Disordered" evidence="10">
    <location>
        <begin position="1"/>
        <end position="186"/>
    </location>
</feature>
<keyword evidence="8" id="KW-0804">Transcription</keyword>
<evidence type="ECO:0000256" key="4">
    <source>
        <dbReference type="ARBA" id="ARBA00022723"/>
    </source>
</evidence>
<dbReference type="InterPro" id="IPR024811">
    <property type="entry name" value="ASX/ASX-like"/>
</dbReference>
<feature type="compositionally biased region" description="Basic and acidic residues" evidence="10">
    <location>
        <begin position="781"/>
        <end position="793"/>
    </location>
</feature>
<comment type="caution">
    <text evidence="12">The sequence shown here is derived from an EMBL/GenBank/DDBJ whole genome shotgun (WGS) entry which is preliminary data.</text>
</comment>
<keyword evidence="7" id="KW-0805">Transcription regulation</keyword>
<feature type="compositionally biased region" description="Basic and acidic residues" evidence="10">
    <location>
        <begin position="373"/>
        <end position="385"/>
    </location>
</feature>
<accession>A0ABC9WIC9</accession>
<dbReference type="PANTHER" id="PTHR13578">
    <property type="entry name" value="ADDITIONAL SEX COMBS LIKE PROTEIN ASXL"/>
    <property type="match status" value="1"/>
</dbReference>
<evidence type="ECO:0000256" key="7">
    <source>
        <dbReference type="ARBA" id="ARBA00023015"/>
    </source>
</evidence>
<keyword evidence="9" id="KW-0539">Nucleus</keyword>
<feature type="region of interest" description="Disordered" evidence="10">
    <location>
        <begin position="308"/>
        <end position="514"/>
    </location>
</feature>
<dbReference type="AlphaFoldDB" id="A0ABC9WIC9"/>
<feature type="compositionally biased region" description="Basic and acidic residues" evidence="10">
    <location>
        <begin position="1"/>
        <end position="18"/>
    </location>
</feature>
<evidence type="ECO:0000256" key="5">
    <source>
        <dbReference type="ARBA" id="ARBA00022771"/>
    </source>
</evidence>
<keyword evidence="13" id="KW-1185">Reference proteome</keyword>
<feature type="compositionally biased region" description="Basic and acidic residues" evidence="10">
    <location>
        <begin position="430"/>
        <end position="445"/>
    </location>
</feature>
<dbReference type="PROSITE" id="PS51916">
    <property type="entry name" value="DEUBAD"/>
    <property type="match status" value="1"/>
</dbReference>
<feature type="region of interest" description="Disordered" evidence="10">
    <location>
        <begin position="861"/>
        <end position="908"/>
    </location>
</feature>
<dbReference type="InterPro" id="IPR028020">
    <property type="entry name" value="ASX_DEUBAD_dom"/>
</dbReference>
<organism evidence="12 13">
    <name type="scientific">Grus japonensis</name>
    <name type="common">Japanese crane</name>
    <name type="synonym">Red-crowned crane</name>
    <dbReference type="NCBI Taxonomy" id="30415"/>
    <lineage>
        <taxon>Eukaryota</taxon>
        <taxon>Metazoa</taxon>
        <taxon>Chordata</taxon>
        <taxon>Craniata</taxon>
        <taxon>Vertebrata</taxon>
        <taxon>Euteleostomi</taxon>
        <taxon>Archelosauria</taxon>
        <taxon>Archosauria</taxon>
        <taxon>Dinosauria</taxon>
        <taxon>Saurischia</taxon>
        <taxon>Theropoda</taxon>
        <taxon>Coelurosauria</taxon>
        <taxon>Aves</taxon>
        <taxon>Neognathae</taxon>
        <taxon>Neoaves</taxon>
        <taxon>Gruiformes</taxon>
        <taxon>Gruidae</taxon>
        <taxon>Grus</taxon>
    </lineage>
</organism>
<dbReference type="GO" id="GO:0008270">
    <property type="term" value="F:zinc ion binding"/>
    <property type="evidence" value="ECO:0007669"/>
    <property type="project" value="UniProtKB-KW"/>
</dbReference>
<feature type="compositionally biased region" description="Low complexity" evidence="10">
    <location>
        <begin position="62"/>
        <end position="72"/>
    </location>
</feature>
<evidence type="ECO:0000259" key="11">
    <source>
        <dbReference type="PROSITE" id="PS51916"/>
    </source>
</evidence>
<feature type="compositionally biased region" description="Low complexity" evidence="10">
    <location>
        <begin position="97"/>
        <end position="111"/>
    </location>
</feature>
<name>A0ABC9WIC9_GRUJA</name>